<evidence type="ECO:0000256" key="2">
    <source>
        <dbReference type="ARBA" id="ARBA00009810"/>
    </source>
</evidence>
<keyword evidence="5" id="KW-0410">Iron transport</keyword>
<organism evidence="18 19">
    <name type="scientific">Malaciobacter marinus</name>
    <dbReference type="NCBI Taxonomy" id="505249"/>
    <lineage>
        <taxon>Bacteria</taxon>
        <taxon>Pseudomonadati</taxon>
        <taxon>Campylobacterota</taxon>
        <taxon>Epsilonproteobacteria</taxon>
        <taxon>Campylobacterales</taxon>
        <taxon>Arcobacteraceae</taxon>
        <taxon>Malaciobacter</taxon>
    </lineage>
</organism>
<dbReference type="GO" id="GO:0009279">
    <property type="term" value="C:cell outer membrane"/>
    <property type="evidence" value="ECO:0007669"/>
    <property type="project" value="UniProtKB-SubCell"/>
</dbReference>
<sequence>MKKLVTSSFVVMLSLTTAQSLLNAKSLENKKSNNEKKEKFNAVLPTVYIEAMKEDDITKGYVNYENASVTRNKMSIKQTPMTIDTLNIQKNKNYGTNDLSSILEGNAGIDTTYDMRSDNIFIRGFRADTNDIYRDGIRESGQVRRSTANIERVEILKGPASLLYGRSNGGGVINMVSKYANFDNSSNVGVSIGSWKNKGANLDVNQVVNENVAIRIVSDVTKGETFRNSIQKDIENESKMFSPSITISNNDNLKWTAQYTYDYAKRTPDRGPNKAQYDLMDISYDKAFAHDGDYVKDRLQILRSSLDYQINDKWSLNWAAAYRKAEQNFDHYYLGSYDPSTKLLNQSYAWQNTENKTISNTLTLNGEVRTGNILHNLTFGVDYSKEKRNPELYYTRNQFFDPFDSSSWTRTQKKDALIKNEHEGISKGIFLEDVISLTASLKLVLGGRFDKYSFNSSDISNNNSSYDGDSFSPRVGVVYDINQNHTIYTSYNKSFSPYGGNNYLGVSASKDSSTFNDEPEYNEQYEVGIKSDWFDNKLSSTFSLYQIEHFNIRYRPDWETDLTKWYQRGKERSRGAELSIIGQVYEDFYLRASIGAMQAKVIKDKSNPDNEGNYLSNTANINGNIFVRYAPSSKNFYTELGVTHVGKRYFYDRSGNESTLDSFNRVDSLLGWKYKDVNITLGILNLFDKDYWRSSTMPGASRSATLRLNYKF</sequence>
<dbReference type="RefSeq" id="WP_191282111.1">
    <property type="nucleotide sequence ID" value="NZ_CP032101.1"/>
</dbReference>
<feature type="domain" description="TonB-dependent receptor plug" evidence="17">
    <location>
        <begin position="76"/>
        <end position="172"/>
    </location>
</feature>
<evidence type="ECO:0000256" key="1">
    <source>
        <dbReference type="ARBA" id="ARBA00004571"/>
    </source>
</evidence>
<dbReference type="InterPro" id="IPR012910">
    <property type="entry name" value="Plug_dom"/>
</dbReference>
<comment type="subcellular location">
    <subcellularLocation>
        <location evidence="1 14">Cell outer membrane</location>
        <topology evidence="1 14">Multi-pass membrane protein</topology>
    </subcellularLocation>
</comment>
<evidence type="ECO:0000256" key="13">
    <source>
        <dbReference type="ARBA" id="ARBA00023237"/>
    </source>
</evidence>
<evidence type="ECO:0000256" key="3">
    <source>
        <dbReference type="ARBA" id="ARBA00022448"/>
    </source>
</evidence>
<evidence type="ECO:0000256" key="15">
    <source>
        <dbReference type="RuleBase" id="RU003357"/>
    </source>
</evidence>
<dbReference type="NCBIfam" id="TIGR01783">
    <property type="entry name" value="TonB-siderophor"/>
    <property type="match status" value="1"/>
</dbReference>
<keyword evidence="11 14" id="KW-0472">Membrane</keyword>
<evidence type="ECO:0000256" key="4">
    <source>
        <dbReference type="ARBA" id="ARBA00022452"/>
    </source>
</evidence>
<dbReference type="InterPro" id="IPR000531">
    <property type="entry name" value="Beta-barrel_TonB"/>
</dbReference>
<dbReference type="Pfam" id="PF00593">
    <property type="entry name" value="TonB_dep_Rec_b-barrel"/>
    <property type="match status" value="1"/>
</dbReference>
<feature type="domain" description="TonB-dependent receptor-like beta-barrel" evidence="16">
    <location>
        <begin position="248"/>
        <end position="686"/>
    </location>
</feature>
<dbReference type="KEGG" id="amar:AMRN_1878"/>
<evidence type="ECO:0000256" key="9">
    <source>
        <dbReference type="ARBA" id="ARBA00023065"/>
    </source>
</evidence>
<evidence type="ECO:0000256" key="8">
    <source>
        <dbReference type="ARBA" id="ARBA00023004"/>
    </source>
</evidence>
<dbReference type="InterPro" id="IPR010105">
    <property type="entry name" value="TonB_sidphr_rcpt"/>
</dbReference>
<evidence type="ECO:0000259" key="16">
    <source>
        <dbReference type="Pfam" id="PF00593"/>
    </source>
</evidence>
<accession>A0A347TLX7</accession>
<dbReference type="Pfam" id="PF07715">
    <property type="entry name" value="Plug"/>
    <property type="match status" value="1"/>
</dbReference>
<comment type="similarity">
    <text evidence="2 14 15">Belongs to the TonB-dependent receptor family.</text>
</comment>
<keyword evidence="9" id="KW-0406">Ion transport</keyword>
<evidence type="ECO:0000313" key="19">
    <source>
        <dbReference type="Proteomes" id="UP000264693"/>
    </source>
</evidence>
<evidence type="ECO:0000313" key="18">
    <source>
        <dbReference type="EMBL" id="AXX87605.1"/>
    </source>
</evidence>
<keyword evidence="10 15" id="KW-0798">TonB box</keyword>
<evidence type="ECO:0000256" key="5">
    <source>
        <dbReference type="ARBA" id="ARBA00022496"/>
    </source>
</evidence>
<evidence type="ECO:0000256" key="14">
    <source>
        <dbReference type="PROSITE-ProRule" id="PRU01360"/>
    </source>
</evidence>
<dbReference type="SUPFAM" id="SSF56935">
    <property type="entry name" value="Porins"/>
    <property type="match status" value="1"/>
</dbReference>
<dbReference type="AlphaFoldDB" id="A0A347TLX7"/>
<dbReference type="GO" id="GO:0038023">
    <property type="term" value="F:signaling receptor activity"/>
    <property type="evidence" value="ECO:0007669"/>
    <property type="project" value="InterPro"/>
</dbReference>
<dbReference type="CDD" id="cd01347">
    <property type="entry name" value="ligand_gated_channel"/>
    <property type="match status" value="1"/>
</dbReference>
<keyword evidence="13 14" id="KW-0998">Cell outer membrane</keyword>
<dbReference type="Proteomes" id="UP000264693">
    <property type="component" value="Chromosome"/>
</dbReference>
<dbReference type="InterPro" id="IPR036942">
    <property type="entry name" value="Beta-barrel_TonB_sf"/>
</dbReference>
<gene>
    <name evidence="18" type="ORF">AMRN_1878</name>
</gene>
<keyword evidence="7" id="KW-0732">Signal</keyword>
<dbReference type="PANTHER" id="PTHR32552:SF68">
    <property type="entry name" value="FERRICHROME OUTER MEMBRANE TRANSPORTER_PHAGE RECEPTOR"/>
    <property type="match status" value="1"/>
</dbReference>
<dbReference type="Gene3D" id="2.170.130.10">
    <property type="entry name" value="TonB-dependent receptor, plug domain"/>
    <property type="match status" value="1"/>
</dbReference>
<dbReference type="GO" id="GO:0015344">
    <property type="term" value="F:siderophore uptake transmembrane transporter activity"/>
    <property type="evidence" value="ECO:0007669"/>
    <property type="project" value="TreeGrafter"/>
</dbReference>
<evidence type="ECO:0000256" key="11">
    <source>
        <dbReference type="ARBA" id="ARBA00023136"/>
    </source>
</evidence>
<keyword evidence="6 14" id="KW-0812">Transmembrane</keyword>
<keyword evidence="4 14" id="KW-1134">Transmembrane beta strand</keyword>
<dbReference type="PROSITE" id="PS52016">
    <property type="entry name" value="TONB_DEPENDENT_REC_3"/>
    <property type="match status" value="1"/>
</dbReference>
<proteinExistence type="inferred from homology"/>
<dbReference type="InterPro" id="IPR039426">
    <property type="entry name" value="TonB-dep_rcpt-like"/>
</dbReference>
<name>A0A347TLX7_9BACT</name>
<evidence type="ECO:0000256" key="12">
    <source>
        <dbReference type="ARBA" id="ARBA00023170"/>
    </source>
</evidence>
<evidence type="ECO:0000256" key="7">
    <source>
        <dbReference type="ARBA" id="ARBA00022729"/>
    </source>
</evidence>
<evidence type="ECO:0000256" key="10">
    <source>
        <dbReference type="ARBA" id="ARBA00023077"/>
    </source>
</evidence>
<dbReference type="Gene3D" id="2.40.170.20">
    <property type="entry name" value="TonB-dependent receptor, beta-barrel domain"/>
    <property type="match status" value="1"/>
</dbReference>
<dbReference type="GO" id="GO:0015891">
    <property type="term" value="P:siderophore transport"/>
    <property type="evidence" value="ECO:0007669"/>
    <property type="project" value="InterPro"/>
</dbReference>
<evidence type="ECO:0000259" key="17">
    <source>
        <dbReference type="Pfam" id="PF07715"/>
    </source>
</evidence>
<keyword evidence="8" id="KW-0408">Iron</keyword>
<keyword evidence="12 18" id="KW-0675">Receptor</keyword>
<dbReference type="InterPro" id="IPR037066">
    <property type="entry name" value="Plug_dom_sf"/>
</dbReference>
<keyword evidence="3 14" id="KW-0813">Transport</keyword>
<dbReference type="PANTHER" id="PTHR32552">
    <property type="entry name" value="FERRICHROME IRON RECEPTOR-RELATED"/>
    <property type="match status" value="1"/>
</dbReference>
<protein>
    <submittedName>
        <fullName evidence="18">TonB-dependent siderophore receptor, putative catecholate siderophore receptor</fullName>
    </submittedName>
</protein>
<reference evidence="18 19" key="1">
    <citation type="submission" date="2018-08" db="EMBL/GenBank/DDBJ databases">
        <title>Complete genome of the Arcobacter marinus type strain JCM 15502.</title>
        <authorList>
            <person name="Miller W.G."/>
            <person name="Yee E."/>
            <person name="Huynh S."/>
            <person name="Parker C.T."/>
        </authorList>
    </citation>
    <scope>NUCLEOTIDE SEQUENCE [LARGE SCALE GENOMIC DNA]</scope>
    <source>
        <strain evidence="18 19">JCM 15502</strain>
    </source>
</reference>
<dbReference type="EMBL" id="CP032101">
    <property type="protein sequence ID" value="AXX87605.1"/>
    <property type="molecule type" value="Genomic_DNA"/>
</dbReference>
<evidence type="ECO:0000256" key="6">
    <source>
        <dbReference type="ARBA" id="ARBA00022692"/>
    </source>
</evidence>